<dbReference type="EMBL" id="CAFBLU010000020">
    <property type="protein sequence ID" value="CAB4878345.1"/>
    <property type="molecule type" value="Genomic_DNA"/>
</dbReference>
<sequence length="150" mass="16378">MLVLNGIDDIKSKVGEELGVSDWIQIDQDAVNKFAEVTGDDQWIHVDVDRAKESPLGGTIVHGYFTLSLIPKFAYETYSIEGITFGMNYGSDKVRFLSPVPTGSRLRMRSTLASADDRNGGVLMKVTCTIEIEGSDKPACVAETLTILFG</sequence>
<proteinExistence type="predicted"/>
<gene>
    <name evidence="2" type="ORF">UFOPK3444_01163</name>
</gene>
<name>A0A6J7EAJ0_9ZZZZ</name>
<dbReference type="SUPFAM" id="SSF54637">
    <property type="entry name" value="Thioesterase/thiol ester dehydrase-isomerase"/>
    <property type="match status" value="1"/>
</dbReference>
<reference evidence="2" key="1">
    <citation type="submission" date="2020-05" db="EMBL/GenBank/DDBJ databases">
        <authorList>
            <person name="Chiriac C."/>
            <person name="Salcher M."/>
            <person name="Ghai R."/>
            <person name="Kavagutti S V."/>
        </authorList>
    </citation>
    <scope>NUCLEOTIDE SEQUENCE</scope>
</reference>
<dbReference type="Pfam" id="PF01575">
    <property type="entry name" value="MaoC_dehydratas"/>
    <property type="match status" value="1"/>
</dbReference>
<dbReference type="CDD" id="cd03450">
    <property type="entry name" value="NodN"/>
    <property type="match status" value="1"/>
</dbReference>
<dbReference type="InterPro" id="IPR029069">
    <property type="entry name" value="HotDog_dom_sf"/>
</dbReference>
<dbReference type="Gene3D" id="3.10.129.10">
    <property type="entry name" value="Hotdog Thioesterase"/>
    <property type="match status" value="1"/>
</dbReference>
<dbReference type="PANTHER" id="PTHR42993:SF1">
    <property type="entry name" value="MAOC-LIKE DEHYDRATASE DOMAIN-CONTAINING PROTEIN"/>
    <property type="match status" value="1"/>
</dbReference>
<protein>
    <submittedName>
        <fullName evidence="2">Unannotated protein</fullName>
    </submittedName>
</protein>
<accession>A0A6J7EAJ0</accession>
<dbReference type="InterPro" id="IPR039375">
    <property type="entry name" value="NodN-like"/>
</dbReference>
<feature type="domain" description="MaoC-like" evidence="1">
    <location>
        <begin position="11"/>
        <end position="126"/>
    </location>
</feature>
<dbReference type="InterPro" id="IPR002539">
    <property type="entry name" value="MaoC-like_dom"/>
</dbReference>
<dbReference type="AlphaFoldDB" id="A0A6J7EAJ0"/>
<evidence type="ECO:0000259" key="1">
    <source>
        <dbReference type="Pfam" id="PF01575"/>
    </source>
</evidence>
<dbReference type="PANTHER" id="PTHR42993">
    <property type="entry name" value="MAOC-LIKE DEHYDRATASE DOMAIN-CONTAINING PROTEIN"/>
    <property type="match status" value="1"/>
</dbReference>
<organism evidence="2">
    <name type="scientific">freshwater metagenome</name>
    <dbReference type="NCBI Taxonomy" id="449393"/>
    <lineage>
        <taxon>unclassified sequences</taxon>
        <taxon>metagenomes</taxon>
        <taxon>ecological metagenomes</taxon>
    </lineage>
</organism>
<evidence type="ECO:0000313" key="2">
    <source>
        <dbReference type="EMBL" id="CAB4878345.1"/>
    </source>
</evidence>